<dbReference type="SUPFAM" id="SSF56112">
    <property type="entry name" value="Protein kinase-like (PK-like)"/>
    <property type="match status" value="1"/>
</dbReference>
<dbReference type="Pfam" id="PF17667">
    <property type="entry name" value="Pkinase_fungal"/>
    <property type="match status" value="1"/>
</dbReference>
<keyword evidence="3" id="KW-1185">Reference proteome</keyword>
<reference evidence="2" key="1">
    <citation type="submission" date="2022-07" db="EMBL/GenBank/DDBJ databases">
        <title>Phylogenomic reconstructions and comparative analyses of Kickxellomycotina fungi.</title>
        <authorList>
            <person name="Reynolds N.K."/>
            <person name="Stajich J.E."/>
            <person name="Barry K."/>
            <person name="Grigoriev I.V."/>
            <person name="Crous P."/>
            <person name="Smith M.E."/>
        </authorList>
    </citation>
    <scope>NUCLEOTIDE SEQUENCE</scope>
    <source>
        <strain evidence="2">NBRC 32514</strain>
    </source>
</reference>
<name>A0A9W8CPZ7_9FUNG</name>
<feature type="domain" description="Fungal-type protein kinase" evidence="1">
    <location>
        <begin position="11"/>
        <end position="301"/>
    </location>
</feature>
<dbReference type="OrthoDB" id="5584477at2759"/>
<comment type="caution">
    <text evidence="2">The sequence shown here is derived from an EMBL/GenBank/DDBJ whole genome shotgun (WGS) entry which is preliminary data.</text>
</comment>
<accession>A0A9W8CPZ7</accession>
<evidence type="ECO:0000313" key="2">
    <source>
        <dbReference type="EMBL" id="KAJ1720011.1"/>
    </source>
</evidence>
<gene>
    <name evidence="2" type="ORF">LPJ53_005303</name>
</gene>
<dbReference type="GO" id="GO:0004672">
    <property type="term" value="F:protein kinase activity"/>
    <property type="evidence" value="ECO:0007669"/>
    <property type="project" value="InterPro"/>
</dbReference>
<evidence type="ECO:0000259" key="1">
    <source>
        <dbReference type="Pfam" id="PF17667"/>
    </source>
</evidence>
<proteinExistence type="predicted"/>
<dbReference type="Proteomes" id="UP001149813">
    <property type="component" value="Unassembled WGS sequence"/>
</dbReference>
<dbReference type="EMBL" id="JANBOJ010000308">
    <property type="protein sequence ID" value="KAJ1720011.1"/>
    <property type="molecule type" value="Genomic_DNA"/>
</dbReference>
<dbReference type="InterPro" id="IPR008266">
    <property type="entry name" value="Tyr_kinase_AS"/>
</dbReference>
<dbReference type="PANTHER" id="PTHR38248">
    <property type="entry name" value="FUNK1 6"/>
    <property type="match status" value="1"/>
</dbReference>
<dbReference type="PANTHER" id="PTHR38248:SF2">
    <property type="entry name" value="FUNK1 11"/>
    <property type="match status" value="1"/>
</dbReference>
<dbReference type="AlphaFoldDB" id="A0A9W8CPZ7"/>
<dbReference type="PROSITE" id="PS00109">
    <property type="entry name" value="PROTEIN_KINASE_TYR"/>
    <property type="match status" value="1"/>
</dbReference>
<organism evidence="2 3">
    <name type="scientific">Coemansia erecta</name>
    <dbReference type="NCBI Taxonomy" id="147472"/>
    <lineage>
        <taxon>Eukaryota</taxon>
        <taxon>Fungi</taxon>
        <taxon>Fungi incertae sedis</taxon>
        <taxon>Zoopagomycota</taxon>
        <taxon>Kickxellomycotina</taxon>
        <taxon>Kickxellomycetes</taxon>
        <taxon>Kickxellales</taxon>
        <taxon>Kickxellaceae</taxon>
        <taxon>Coemansia</taxon>
    </lineage>
</organism>
<sequence>MLNDSVLVSLPIKISEASGHKELVSLLVNWSTCSTDQLGYDPAMRHVTVNTSSRSTGGGMGDGNRTDVDAIRCEIDCFDDETDETRSYITRQTIISADNIFGRHTRCFVAVPVRDDNKTATDHLGEVVIKDAWPPTEHAVLDDPRSEIQFLRTIRDTYEKCPPKDFIYPKLVVGGHVRLDSDNVHESVDTTDGVFKLTGVERADLPPGMDRSPSWQHQLLCAHRRIVMSPVGHSIKTIKNEEELIIVLAEAMRCHSSLVNDCGILHRDISTNNILVVRDNGDSSATLHGLLIDFDFAIKIGQK</sequence>
<dbReference type="InterPro" id="IPR011009">
    <property type="entry name" value="Kinase-like_dom_sf"/>
</dbReference>
<evidence type="ECO:0000313" key="3">
    <source>
        <dbReference type="Proteomes" id="UP001149813"/>
    </source>
</evidence>
<dbReference type="Gene3D" id="1.10.510.10">
    <property type="entry name" value="Transferase(Phosphotransferase) domain 1"/>
    <property type="match status" value="1"/>
</dbReference>
<dbReference type="InterPro" id="IPR040976">
    <property type="entry name" value="Pkinase_fungal"/>
</dbReference>
<protein>
    <recommendedName>
        <fullName evidence="1">Fungal-type protein kinase domain-containing protein</fullName>
    </recommendedName>
</protein>